<evidence type="ECO:0000313" key="1">
    <source>
        <dbReference type="EMBL" id="RXN16187.1"/>
    </source>
</evidence>
<dbReference type="EMBL" id="QBIY01012805">
    <property type="protein sequence ID" value="RXN16187.1"/>
    <property type="molecule type" value="Genomic_DNA"/>
</dbReference>
<sequence length="207" mass="24060">MNRVLVYTLVPWVISQGSGKSSNPYQGEMVKMLKNYHKCTDLHNNHIQHTKISSSPYLVLEMPHHLYKSIELSFNQCLWIGTLVNQLKHMHLLRSLCMNMNTPRIQGCHMGILVTANLCSMVQSRHCLRHMDKLFTQVLPIHLAIYPHLQMLMQLTLCLDLHLASLRCWIPLDTWLHLVRHLLTKRVKRLDVGPVLITLSLFTEKVD</sequence>
<accession>A0A498MGS5</accession>
<comment type="caution">
    <text evidence="1">The sequence shown here is derived from an EMBL/GenBank/DDBJ whole genome shotgun (WGS) entry which is preliminary data.</text>
</comment>
<organism evidence="1 2">
    <name type="scientific">Labeo rohita</name>
    <name type="common">Indian major carp</name>
    <name type="synonym">Cyprinus rohita</name>
    <dbReference type="NCBI Taxonomy" id="84645"/>
    <lineage>
        <taxon>Eukaryota</taxon>
        <taxon>Metazoa</taxon>
        <taxon>Chordata</taxon>
        <taxon>Craniata</taxon>
        <taxon>Vertebrata</taxon>
        <taxon>Euteleostomi</taxon>
        <taxon>Actinopterygii</taxon>
        <taxon>Neopterygii</taxon>
        <taxon>Teleostei</taxon>
        <taxon>Ostariophysi</taxon>
        <taxon>Cypriniformes</taxon>
        <taxon>Cyprinidae</taxon>
        <taxon>Labeoninae</taxon>
        <taxon>Labeonini</taxon>
        <taxon>Labeo</taxon>
    </lineage>
</organism>
<keyword evidence="2" id="KW-1185">Reference proteome</keyword>
<name>A0A498MGS5_LABRO</name>
<gene>
    <name evidence="1" type="ORF">ROHU_027671</name>
</gene>
<reference evidence="1 2" key="1">
    <citation type="submission" date="2018-03" db="EMBL/GenBank/DDBJ databases">
        <title>Draft genome sequence of Rohu Carp (Labeo rohita).</title>
        <authorList>
            <person name="Das P."/>
            <person name="Kushwaha B."/>
            <person name="Joshi C.G."/>
            <person name="Kumar D."/>
            <person name="Nagpure N.S."/>
            <person name="Sahoo L."/>
            <person name="Das S.P."/>
            <person name="Bit A."/>
            <person name="Patnaik S."/>
            <person name="Meher P.K."/>
            <person name="Jayasankar P."/>
            <person name="Koringa P.G."/>
            <person name="Patel N.V."/>
            <person name="Hinsu A.T."/>
            <person name="Kumar R."/>
            <person name="Pandey M."/>
            <person name="Agarwal S."/>
            <person name="Srivastava S."/>
            <person name="Singh M."/>
            <person name="Iquebal M.A."/>
            <person name="Jaiswal S."/>
            <person name="Angadi U.B."/>
            <person name="Kumar N."/>
            <person name="Raza M."/>
            <person name="Shah T.M."/>
            <person name="Rai A."/>
            <person name="Jena J.K."/>
        </authorList>
    </citation>
    <scope>NUCLEOTIDE SEQUENCE [LARGE SCALE GENOMIC DNA]</scope>
    <source>
        <strain evidence="1">DASCIFA01</strain>
        <tissue evidence="1">Testis</tissue>
    </source>
</reference>
<evidence type="ECO:0000313" key="2">
    <source>
        <dbReference type="Proteomes" id="UP000290572"/>
    </source>
</evidence>
<proteinExistence type="predicted"/>
<protein>
    <submittedName>
        <fullName evidence="1">Uncharacterized protein</fullName>
    </submittedName>
</protein>
<dbReference type="Proteomes" id="UP000290572">
    <property type="component" value="Unassembled WGS sequence"/>
</dbReference>
<dbReference type="AlphaFoldDB" id="A0A498MGS5"/>